<gene>
    <name evidence="1" type="ORF">NQ314_008725</name>
</gene>
<keyword evidence="2" id="KW-1185">Reference proteome</keyword>
<dbReference type="Proteomes" id="UP001162156">
    <property type="component" value="Unassembled WGS sequence"/>
</dbReference>
<evidence type="ECO:0000313" key="1">
    <source>
        <dbReference type="EMBL" id="KAJ8946926.1"/>
    </source>
</evidence>
<protein>
    <submittedName>
        <fullName evidence="1">Uncharacterized protein</fullName>
    </submittedName>
</protein>
<proteinExistence type="predicted"/>
<dbReference type="AlphaFoldDB" id="A0AAV8Y6A6"/>
<reference evidence="1" key="1">
    <citation type="journal article" date="2023" name="Insect Mol. Biol.">
        <title>Genome sequencing provides insights into the evolution of gene families encoding plant cell wall-degrading enzymes in longhorned beetles.</title>
        <authorList>
            <person name="Shin N.R."/>
            <person name="Okamura Y."/>
            <person name="Kirsch R."/>
            <person name="Pauchet Y."/>
        </authorList>
    </citation>
    <scope>NUCLEOTIDE SEQUENCE</scope>
    <source>
        <strain evidence="1">RBIC_L_NR</strain>
    </source>
</reference>
<name>A0AAV8Y6A6_9CUCU</name>
<dbReference type="EMBL" id="JANEYF010002409">
    <property type="protein sequence ID" value="KAJ8946926.1"/>
    <property type="molecule type" value="Genomic_DNA"/>
</dbReference>
<sequence>MKLIMCGNLFLDYIRSCFLLEDLSENHWKYINEQIDISRINEEYSYYAYLAFTKKYLEFLFKNGKPFRKEILQFVKETIEENEQFWPELNNSAIEREILIQIINIMPDVINKENENYEQIFTRLIVNVLNFSMLNTEYCINILDFPTLRMFINSVSDKTEHFYHYECEMISKIVHYNYKFPENSIVIGNEKLHKIILTVSKNQNDFYFKELLEHMVAKKNRSELENEMLQLYFNEIIDRYVSHHIHFWFLKNDPEVIIPYIEKIAAVNLHARKFRRPSQYNHISYLKEIKLYSHLNFDVVFINFF</sequence>
<organism evidence="1 2">
    <name type="scientific">Rhamnusium bicolor</name>
    <dbReference type="NCBI Taxonomy" id="1586634"/>
    <lineage>
        <taxon>Eukaryota</taxon>
        <taxon>Metazoa</taxon>
        <taxon>Ecdysozoa</taxon>
        <taxon>Arthropoda</taxon>
        <taxon>Hexapoda</taxon>
        <taxon>Insecta</taxon>
        <taxon>Pterygota</taxon>
        <taxon>Neoptera</taxon>
        <taxon>Endopterygota</taxon>
        <taxon>Coleoptera</taxon>
        <taxon>Polyphaga</taxon>
        <taxon>Cucujiformia</taxon>
        <taxon>Chrysomeloidea</taxon>
        <taxon>Cerambycidae</taxon>
        <taxon>Lepturinae</taxon>
        <taxon>Rhagiini</taxon>
        <taxon>Rhamnusium</taxon>
    </lineage>
</organism>
<evidence type="ECO:0000313" key="2">
    <source>
        <dbReference type="Proteomes" id="UP001162156"/>
    </source>
</evidence>
<comment type="caution">
    <text evidence="1">The sequence shown here is derived from an EMBL/GenBank/DDBJ whole genome shotgun (WGS) entry which is preliminary data.</text>
</comment>
<accession>A0AAV8Y6A6</accession>